<evidence type="ECO:0000313" key="1">
    <source>
        <dbReference type="EMBL" id="RYR00215.1"/>
    </source>
</evidence>
<keyword evidence="2" id="KW-1185">Reference proteome</keyword>
<name>A0A444YE77_ARAHY</name>
<protein>
    <submittedName>
        <fullName evidence="1">Uncharacterized protein</fullName>
    </submittedName>
</protein>
<reference evidence="1 2" key="1">
    <citation type="submission" date="2019-01" db="EMBL/GenBank/DDBJ databases">
        <title>Sequencing of cultivated peanut Arachis hypogaea provides insights into genome evolution and oil improvement.</title>
        <authorList>
            <person name="Chen X."/>
        </authorList>
    </citation>
    <scope>NUCLEOTIDE SEQUENCE [LARGE SCALE GENOMIC DNA]</scope>
    <source>
        <strain evidence="2">cv. Fuhuasheng</strain>
        <tissue evidence="1">Leaves</tissue>
    </source>
</reference>
<dbReference type="AlphaFoldDB" id="A0A444YE77"/>
<evidence type="ECO:0000313" key="2">
    <source>
        <dbReference type="Proteomes" id="UP000289738"/>
    </source>
</evidence>
<organism evidence="1 2">
    <name type="scientific">Arachis hypogaea</name>
    <name type="common">Peanut</name>
    <dbReference type="NCBI Taxonomy" id="3818"/>
    <lineage>
        <taxon>Eukaryota</taxon>
        <taxon>Viridiplantae</taxon>
        <taxon>Streptophyta</taxon>
        <taxon>Embryophyta</taxon>
        <taxon>Tracheophyta</taxon>
        <taxon>Spermatophyta</taxon>
        <taxon>Magnoliopsida</taxon>
        <taxon>eudicotyledons</taxon>
        <taxon>Gunneridae</taxon>
        <taxon>Pentapetalae</taxon>
        <taxon>rosids</taxon>
        <taxon>fabids</taxon>
        <taxon>Fabales</taxon>
        <taxon>Fabaceae</taxon>
        <taxon>Papilionoideae</taxon>
        <taxon>50 kb inversion clade</taxon>
        <taxon>dalbergioids sensu lato</taxon>
        <taxon>Dalbergieae</taxon>
        <taxon>Pterocarpus clade</taxon>
        <taxon>Arachis</taxon>
    </lineage>
</organism>
<dbReference type="Proteomes" id="UP000289738">
    <property type="component" value="Chromosome B07"/>
</dbReference>
<dbReference type="EMBL" id="SDMP01000017">
    <property type="protein sequence ID" value="RYR00215.1"/>
    <property type="molecule type" value="Genomic_DNA"/>
</dbReference>
<proteinExistence type="predicted"/>
<sequence>MILELEFMRRKNWYSKFLLTRTKFANILSSSAKLVFKCTNIRLWESTKVRLIIVYFIRRLLDMLEDSLTPLLSDIPSYNQNQPNSMKAYSLKSSL</sequence>
<comment type="caution">
    <text evidence="1">The sequence shown here is derived from an EMBL/GenBank/DDBJ whole genome shotgun (WGS) entry which is preliminary data.</text>
</comment>
<accession>A0A444YE77</accession>
<gene>
    <name evidence="1" type="ORF">Ahy_B07g088322</name>
</gene>